<comment type="caution">
    <text evidence="7">The sequence shown here is derived from an EMBL/GenBank/DDBJ whole genome shotgun (WGS) entry which is preliminary data.</text>
</comment>
<evidence type="ECO:0000259" key="6">
    <source>
        <dbReference type="PROSITE" id="PS50956"/>
    </source>
</evidence>
<dbReference type="CDD" id="cd00090">
    <property type="entry name" value="HTH_ARSR"/>
    <property type="match status" value="1"/>
</dbReference>
<reference evidence="7 8" key="1">
    <citation type="submission" date="2023-12" db="EMBL/GenBank/DDBJ databases">
        <title>Friends and Foes: Symbiotic and Algicidal bacterial influence on Karenia brevis blooms.</title>
        <authorList>
            <person name="Fei C."/>
            <person name="Mohamed A.R."/>
            <person name="Booker A."/>
            <person name="Arshad M."/>
            <person name="Klass S."/>
            <person name="Ahn S."/>
            <person name="Gilbert P.M."/>
            <person name="Heil C.A."/>
            <person name="Martinez J.M."/>
            <person name="Amin S.A."/>
        </authorList>
    </citation>
    <scope>NUCLEOTIDE SEQUENCE [LARGE SCALE GENOMIC DNA]</scope>
    <source>
        <strain evidence="7 8">CE15</strain>
    </source>
</reference>
<keyword evidence="4" id="KW-0804">Transcription</keyword>
<dbReference type="PROSITE" id="PS50956">
    <property type="entry name" value="HTH_ASNC_2"/>
    <property type="match status" value="1"/>
</dbReference>
<dbReference type="InterPro" id="IPR011008">
    <property type="entry name" value="Dimeric_a/b-barrel"/>
</dbReference>
<name>A0ABU8EYX3_9GAMM</name>
<dbReference type="SUPFAM" id="SSF54909">
    <property type="entry name" value="Dimeric alpha+beta barrel"/>
    <property type="match status" value="1"/>
</dbReference>
<keyword evidence="8" id="KW-1185">Reference proteome</keyword>
<dbReference type="InterPro" id="IPR036388">
    <property type="entry name" value="WH-like_DNA-bd_sf"/>
</dbReference>
<evidence type="ECO:0000256" key="5">
    <source>
        <dbReference type="ARBA" id="ARBA00039227"/>
    </source>
</evidence>
<dbReference type="Pfam" id="PF13412">
    <property type="entry name" value="HTH_24"/>
    <property type="match status" value="1"/>
</dbReference>
<protein>
    <recommendedName>
        <fullName evidence="5">Leucine-responsive regulatory protein</fullName>
    </recommendedName>
</protein>
<feature type="domain" description="HTH asnC-type" evidence="6">
    <location>
        <begin position="1"/>
        <end position="62"/>
    </location>
</feature>
<dbReference type="Gene3D" id="1.10.10.10">
    <property type="entry name" value="Winged helix-like DNA-binding domain superfamily/Winged helix DNA-binding domain"/>
    <property type="match status" value="1"/>
</dbReference>
<dbReference type="InterPro" id="IPR011991">
    <property type="entry name" value="ArsR-like_HTH"/>
</dbReference>
<accession>A0ABU8EYX3</accession>
<keyword evidence="2" id="KW-0238">DNA-binding</keyword>
<dbReference type="InterPro" id="IPR019887">
    <property type="entry name" value="Tscrpt_reg_AsnC/Lrp_C"/>
</dbReference>
<dbReference type="SUPFAM" id="SSF46785">
    <property type="entry name" value="Winged helix' DNA-binding domain"/>
    <property type="match status" value="1"/>
</dbReference>
<evidence type="ECO:0000313" key="7">
    <source>
        <dbReference type="EMBL" id="MEI4552184.1"/>
    </source>
</evidence>
<dbReference type="Pfam" id="PF01037">
    <property type="entry name" value="AsnC_trans_reg"/>
    <property type="match status" value="1"/>
</dbReference>
<dbReference type="PANTHER" id="PTHR30154">
    <property type="entry name" value="LEUCINE-RESPONSIVE REGULATORY PROTEIN"/>
    <property type="match status" value="1"/>
</dbReference>
<dbReference type="PANTHER" id="PTHR30154:SF0">
    <property type="entry name" value="LEUCINE-RESPONSIVE REGULATORY PROTEIN"/>
    <property type="match status" value="1"/>
</dbReference>
<evidence type="ECO:0000256" key="2">
    <source>
        <dbReference type="ARBA" id="ARBA00023125"/>
    </source>
</evidence>
<dbReference type="Proteomes" id="UP001382455">
    <property type="component" value="Unassembled WGS sequence"/>
</dbReference>
<dbReference type="InterPro" id="IPR019888">
    <property type="entry name" value="Tscrpt_reg_AsnC-like"/>
</dbReference>
<dbReference type="SMART" id="SM00344">
    <property type="entry name" value="HTH_ASNC"/>
    <property type="match status" value="1"/>
</dbReference>
<evidence type="ECO:0000256" key="3">
    <source>
        <dbReference type="ARBA" id="ARBA00023159"/>
    </source>
</evidence>
<evidence type="ECO:0000256" key="1">
    <source>
        <dbReference type="ARBA" id="ARBA00023015"/>
    </source>
</evidence>
<keyword evidence="3" id="KW-0010">Activator</keyword>
<evidence type="ECO:0000256" key="4">
    <source>
        <dbReference type="ARBA" id="ARBA00023163"/>
    </source>
</evidence>
<proteinExistence type="predicted"/>
<dbReference type="RefSeq" id="WP_010559059.1">
    <property type="nucleotide sequence ID" value="NZ_CP023399.1"/>
</dbReference>
<dbReference type="PRINTS" id="PR00033">
    <property type="entry name" value="HTHASNC"/>
</dbReference>
<dbReference type="EMBL" id="JBAWKS010000002">
    <property type="protein sequence ID" value="MEI4552184.1"/>
    <property type="molecule type" value="Genomic_DNA"/>
</dbReference>
<sequence>MDKFNEQILFELSRDSSLTNIQLAERIGLSPSACLRRVQELERAKIITGYKATIDTEQLGIGFKAFITVGLSVHTKTAQTQFEEAITLSKEVLECHNVTGAFEYILRVETKDLKSYKQFHTNVLGDIEQVATITTHVVMDSVKDS</sequence>
<dbReference type="InterPro" id="IPR000485">
    <property type="entry name" value="AsnC-type_HTH_dom"/>
</dbReference>
<evidence type="ECO:0000313" key="8">
    <source>
        <dbReference type="Proteomes" id="UP001382455"/>
    </source>
</evidence>
<gene>
    <name evidence="7" type="ORF">WAE96_21070</name>
</gene>
<dbReference type="InterPro" id="IPR036390">
    <property type="entry name" value="WH_DNA-bd_sf"/>
</dbReference>
<organism evidence="7 8">
    <name type="scientific">Pseudoalteromonas spongiae</name>
    <dbReference type="NCBI Taxonomy" id="298657"/>
    <lineage>
        <taxon>Bacteria</taxon>
        <taxon>Pseudomonadati</taxon>
        <taxon>Pseudomonadota</taxon>
        <taxon>Gammaproteobacteria</taxon>
        <taxon>Alteromonadales</taxon>
        <taxon>Pseudoalteromonadaceae</taxon>
        <taxon>Pseudoalteromonas</taxon>
    </lineage>
</organism>
<keyword evidence="1" id="KW-0805">Transcription regulation</keyword>
<dbReference type="Gene3D" id="3.30.70.920">
    <property type="match status" value="1"/>
</dbReference>